<protein>
    <submittedName>
        <fullName evidence="1">Uncharacterized protein</fullName>
    </submittedName>
</protein>
<dbReference type="Proteomes" id="UP000192911">
    <property type="component" value="Unassembled WGS sequence"/>
</dbReference>
<sequence length="204" mass="21901">MLAQKSFSSPVRASAAFGRLVIGWLRRAANVRLLGMTLTAVALTACSPEYDWRTVTDTSQGYTIDMPAKPTQDERQIALAGTAMPMHVRAAHLAHSVFAVGVVDLPSDDPRLQREVLDTLRSALGRHLGAPGEARPARVPLAAGGDASAVDVAVTGVAGSAHEHKVIHAWLVARGRRVYQAVIIADEAPPAEQTDQFFRSFKLF</sequence>
<keyword evidence="2" id="KW-1185">Reference proteome</keyword>
<evidence type="ECO:0000313" key="2">
    <source>
        <dbReference type="Proteomes" id="UP000192911"/>
    </source>
</evidence>
<evidence type="ECO:0000313" key="1">
    <source>
        <dbReference type="EMBL" id="SMF37397.1"/>
    </source>
</evidence>
<organism evidence="1 2">
    <name type="scientific">Trinickia caryophylli</name>
    <name type="common">Paraburkholderia caryophylli</name>
    <dbReference type="NCBI Taxonomy" id="28094"/>
    <lineage>
        <taxon>Bacteria</taxon>
        <taxon>Pseudomonadati</taxon>
        <taxon>Pseudomonadota</taxon>
        <taxon>Betaproteobacteria</taxon>
        <taxon>Burkholderiales</taxon>
        <taxon>Burkholderiaceae</taxon>
        <taxon>Trinickia</taxon>
    </lineage>
</organism>
<gene>
    <name evidence="1" type="ORF">SAMN06295900_10690</name>
</gene>
<proteinExistence type="predicted"/>
<dbReference type="AlphaFoldDB" id="A0A1X7EQ01"/>
<name>A0A1X7EQ01_TRICW</name>
<accession>A0A1X7EQ01</accession>
<reference evidence="2" key="1">
    <citation type="submission" date="2017-04" db="EMBL/GenBank/DDBJ databases">
        <authorList>
            <person name="Varghese N."/>
            <person name="Submissions S."/>
        </authorList>
    </citation>
    <scope>NUCLEOTIDE SEQUENCE [LARGE SCALE GENOMIC DNA]</scope>
    <source>
        <strain evidence="2">Ballard 720</strain>
    </source>
</reference>
<dbReference type="EMBL" id="FXAH01000006">
    <property type="protein sequence ID" value="SMF37397.1"/>
    <property type="molecule type" value="Genomic_DNA"/>
</dbReference>